<dbReference type="InterPro" id="IPR006450">
    <property type="entry name" value="Phage_HK97_gp6-like"/>
</dbReference>
<name>A0A125GAK6_9BURK</name>
<dbReference type="Gene3D" id="1.10.3230.30">
    <property type="entry name" value="Phage gp6-like head-tail connector protein"/>
    <property type="match status" value="1"/>
</dbReference>
<reference evidence="1 2" key="1">
    <citation type="submission" date="2015-11" db="EMBL/GenBank/DDBJ databases">
        <title>Expanding the genomic diversity of Burkholderia species for the development of highly accurate diagnostics.</title>
        <authorList>
            <person name="Sahl J."/>
            <person name="Keim P."/>
            <person name="Wagner D."/>
        </authorList>
    </citation>
    <scope>NUCLEOTIDE SEQUENCE [LARGE SCALE GENOMIC DNA]</scope>
    <source>
        <strain evidence="1 2">MSMB2167WGS</strain>
    </source>
</reference>
<sequence>MVTLNEAKLHLRIARDDEDDMIQTYILAATAAVSDYLNLSQLPDPIPAPVRAAVLLQVGDLYENREAQGQGAISQFFPNPTFERLLNPYREMHA</sequence>
<dbReference type="AlphaFoldDB" id="A0A125GAK6"/>
<comment type="caution">
    <text evidence="1">The sequence shown here is derived from an EMBL/GenBank/DDBJ whole genome shotgun (WGS) entry which is preliminary data.</text>
</comment>
<dbReference type="CDD" id="cd08054">
    <property type="entry name" value="gp6"/>
    <property type="match status" value="1"/>
</dbReference>
<dbReference type="OrthoDB" id="8452319at2"/>
<dbReference type="EMBL" id="LPIX01000025">
    <property type="protein sequence ID" value="KWE08940.1"/>
    <property type="molecule type" value="Genomic_DNA"/>
</dbReference>
<dbReference type="RefSeq" id="WP_060199781.1">
    <property type="nucleotide sequence ID" value="NZ_LPHE01000058.1"/>
</dbReference>
<proteinExistence type="predicted"/>
<dbReference type="Pfam" id="PF05135">
    <property type="entry name" value="Phage_connect_1"/>
    <property type="match status" value="1"/>
</dbReference>
<dbReference type="InterPro" id="IPR021146">
    <property type="entry name" value="Phage_gp6-like_head-tail"/>
</dbReference>
<protein>
    <submittedName>
        <fullName evidence="1">DNA packaging protein</fullName>
    </submittedName>
</protein>
<accession>A0A125GAK6</accession>
<evidence type="ECO:0000313" key="2">
    <source>
        <dbReference type="Proteomes" id="UP000062998"/>
    </source>
</evidence>
<gene>
    <name evidence="1" type="ORF">WL73_06965</name>
</gene>
<dbReference type="Proteomes" id="UP000062998">
    <property type="component" value="Unassembled WGS sequence"/>
</dbReference>
<organism evidence="1 2">
    <name type="scientific">Burkholderia ubonensis</name>
    <dbReference type="NCBI Taxonomy" id="101571"/>
    <lineage>
        <taxon>Bacteria</taxon>
        <taxon>Pseudomonadati</taxon>
        <taxon>Pseudomonadota</taxon>
        <taxon>Betaproteobacteria</taxon>
        <taxon>Burkholderiales</taxon>
        <taxon>Burkholderiaceae</taxon>
        <taxon>Burkholderia</taxon>
        <taxon>Burkholderia cepacia complex</taxon>
    </lineage>
</organism>
<evidence type="ECO:0000313" key="1">
    <source>
        <dbReference type="EMBL" id="KWE08940.1"/>
    </source>
</evidence>
<dbReference type="NCBIfam" id="TIGR01560">
    <property type="entry name" value="put_DNA_pack"/>
    <property type="match status" value="1"/>
</dbReference>